<protein>
    <submittedName>
        <fullName evidence="1">Uncharacterized protein</fullName>
    </submittedName>
</protein>
<keyword evidence="2" id="KW-1185">Reference proteome</keyword>
<sequence>MVATKAIATNTEKVSSILKEIAKGWTSFRCFQSFGVFRATSAK</sequence>
<evidence type="ECO:0000313" key="1">
    <source>
        <dbReference type="EMBL" id="EMI51981.1"/>
    </source>
</evidence>
<dbReference type="EMBL" id="ANOH01000462">
    <property type="protein sequence ID" value="EMI51981.1"/>
    <property type="molecule type" value="Genomic_DNA"/>
</dbReference>
<accession>M5U2A1</accession>
<gene>
    <name evidence="1" type="ORF">RSSM_06614</name>
</gene>
<evidence type="ECO:0000313" key="2">
    <source>
        <dbReference type="Proteomes" id="UP000011885"/>
    </source>
</evidence>
<name>M5U2A1_9BACT</name>
<organism evidence="1 2">
    <name type="scientific">Rhodopirellula sallentina SM41</name>
    <dbReference type="NCBI Taxonomy" id="1263870"/>
    <lineage>
        <taxon>Bacteria</taxon>
        <taxon>Pseudomonadati</taxon>
        <taxon>Planctomycetota</taxon>
        <taxon>Planctomycetia</taxon>
        <taxon>Pirellulales</taxon>
        <taxon>Pirellulaceae</taxon>
        <taxon>Rhodopirellula</taxon>
    </lineage>
</organism>
<reference evidence="1 2" key="1">
    <citation type="journal article" date="2013" name="Mar. Genomics">
        <title>Expression of sulfatases in Rhodopirellula baltica and the diversity of sulfatases in the genus Rhodopirellula.</title>
        <authorList>
            <person name="Wegner C.E."/>
            <person name="Richter-Heitmann T."/>
            <person name="Klindworth A."/>
            <person name="Klockow C."/>
            <person name="Richter M."/>
            <person name="Achstetter T."/>
            <person name="Glockner F.O."/>
            <person name="Harder J."/>
        </authorList>
    </citation>
    <scope>NUCLEOTIDE SEQUENCE [LARGE SCALE GENOMIC DNA]</scope>
    <source>
        <strain evidence="1 2">SM41</strain>
    </source>
</reference>
<dbReference type="AlphaFoldDB" id="M5U2A1"/>
<comment type="caution">
    <text evidence="1">The sequence shown here is derived from an EMBL/GenBank/DDBJ whole genome shotgun (WGS) entry which is preliminary data.</text>
</comment>
<proteinExistence type="predicted"/>
<dbReference type="Proteomes" id="UP000011885">
    <property type="component" value="Unassembled WGS sequence"/>
</dbReference>